<dbReference type="EMBL" id="VXIV02003375">
    <property type="protein sequence ID" value="KAF6017617.1"/>
    <property type="molecule type" value="Genomic_DNA"/>
</dbReference>
<reference evidence="2" key="1">
    <citation type="submission" date="2020-06" db="EMBL/GenBank/DDBJ databases">
        <title>Draft genome of Bugula neritina, a colonial animal packing powerful symbionts and potential medicines.</title>
        <authorList>
            <person name="Rayko M."/>
        </authorList>
    </citation>
    <scope>NUCLEOTIDE SEQUENCE [LARGE SCALE GENOMIC DNA]</scope>
    <source>
        <strain evidence="2">Kwan_BN1</strain>
    </source>
</reference>
<keyword evidence="1" id="KW-1133">Transmembrane helix</keyword>
<comment type="caution">
    <text evidence="2">The sequence shown here is derived from an EMBL/GenBank/DDBJ whole genome shotgun (WGS) entry which is preliminary data.</text>
</comment>
<feature type="transmembrane region" description="Helical" evidence="1">
    <location>
        <begin position="6"/>
        <end position="28"/>
    </location>
</feature>
<dbReference type="AlphaFoldDB" id="A0A7J7IVL7"/>
<sequence length="103" mass="12008">MLFIDTMLFIDSMLFIDIMLFIGLMLFLESILTYDNEGLPDWQATFDSLHLYLSLNIYRLTNRKLIVQTYPSSNSFKTTGEYVGDEEYEIMAITLPKITSLNM</sequence>
<keyword evidence="1" id="KW-0472">Membrane</keyword>
<evidence type="ECO:0000313" key="2">
    <source>
        <dbReference type="EMBL" id="KAF6017617.1"/>
    </source>
</evidence>
<keyword evidence="1" id="KW-0812">Transmembrane</keyword>
<protein>
    <submittedName>
        <fullName evidence="2">SMP3</fullName>
    </submittedName>
</protein>
<proteinExistence type="predicted"/>
<evidence type="ECO:0000313" key="3">
    <source>
        <dbReference type="Proteomes" id="UP000593567"/>
    </source>
</evidence>
<evidence type="ECO:0000256" key="1">
    <source>
        <dbReference type="SAM" id="Phobius"/>
    </source>
</evidence>
<keyword evidence="3" id="KW-1185">Reference proteome</keyword>
<name>A0A7J7IVL7_BUGNE</name>
<gene>
    <name evidence="2" type="ORF">EB796_024098</name>
</gene>
<organism evidence="2 3">
    <name type="scientific">Bugula neritina</name>
    <name type="common">Brown bryozoan</name>
    <name type="synonym">Sertularia neritina</name>
    <dbReference type="NCBI Taxonomy" id="10212"/>
    <lineage>
        <taxon>Eukaryota</taxon>
        <taxon>Metazoa</taxon>
        <taxon>Spiralia</taxon>
        <taxon>Lophotrochozoa</taxon>
        <taxon>Bryozoa</taxon>
        <taxon>Gymnolaemata</taxon>
        <taxon>Cheilostomatida</taxon>
        <taxon>Flustrina</taxon>
        <taxon>Buguloidea</taxon>
        <taxon>Bugulidae</taxon>
        <taxon>Bugula</taxon>
    </lineage>
</organism>
<accession>A0A7J7IVL7</accession>
<dbReference type="Proteomes" id="UP000593567">
    <property type="component" value="Unassembled WGS sequence"/>
</dbReference>